<gene>
    <name evidence="2" type="ORF">A3SI_00010</name>
</gene>
<dbReference type="STRING" id="1189621.A3SI_00010"/>
<dbReference type="RefSeq" id="WP_009053048.1">
    <property type="nucleotide sequence ID" value="NZ_AJYA01000001.1"/>
</dbReference>
<evidence type="ECO:0000256" key="1">
    <source>
        <dbReference type="SAM" id="SignalP"/>
    </source>
</evidence>
<accession>I5CAH8</accession>
<dbReference type="InterPro" id="IPR019861">
    <property type="entry name" value="PorP/SprF_Bacteroidetes"/>
</dbReference>
<keyword evidence="3" id="KW-1185">Reference proteome</keyword>
<feature type="chain" id="PRO_5003700598" description="Bacteroidetes-specific membrane protein" evidence="1">
    <location>
        <begin position="22"/>
        <end position="321"/>
    </location>
</feature>
<reference evidence="2 3" key="1">
    <citation type="submission" date="2012-05" db="EMBL/GenBank/DDBJ databases">
        <title>Genome sequence of Nitritalea halalkaliphila LW7.</title>
        <authorList>
            <person name="Jangir P.K."/>
            <person name="Singh A."/>
            <person name="Shivaji S."/>
            <person name="Sharma R."/>
        </authorList>
    </citation>
    <scope>NUCLEOTIDE SEQUENCE [LARGE SCALE GENOMIC DNA]</scope>
    <source>
        <strain evidence="2 3">LW7</strain>
    </source>
</reference>
<dbReference type="PATRIC" id="fig|1189621.3.peg.2"/>
<dbReference type="Pfam" id="PF11751">
    <property type="entry name" value="PorP_SprF"/>
    <property type="match status" value="1"/>
</dbReference>
<name>I5CAH8_9BACT</name>
<evidence type="ECO:0000313" key="2">
    <source>
        <dbReference type="EMBL" id="EIM78830.1"/>
    </source>
</evidence>
<keyword evidence="1" id="KW-0732">Signal</keyword>
<protein>
    <recommendedName>
        <fullName evidence="4">Bacteroidetes-specific membrane protein</fullName>
    </recommendedName>
</protein>
<comment type="caution">
    <text evidence="2">The sequence shown here is derived from an EMBL/GenBank/DDBJ whole genome shotgun (WGS) entry which is preliminary data.</text>
</comment>
<dbReference type="OrthoDB" id="1320396at2"/>
<evidence type="ECO:0000313" key="3">
    <source>
        <dbReference type="Proteomes" id="UP000005551"/>
    </source>
</evidence>
<evidence type="ECO:0008006" key="4">
    <source>
        <dbReference type="Google" id="ProtNLM"/>
    </source>
</evidence>
<proteinExistence type="predicted"/>
<dbReference type="Proteomes" id="UP000005551">
    <property type="component" value="Unassembled WGS sequence"/>
</dbReference>
<dbReference type="AlphaFoldDB" id="I5CAH8"/>
<feature type="signal peptide" evidence="1">
    <location>
        <begin position="1"/>
        <end position="21"/>
    </location>
</feature>
<dbReference type="EMBL" id="AJYA01000001">
    <property type="protein sequence ID" value="EIM78830.1"/>
    <property type="molecule type" value="Genomic_DNA"/>
</dbReference>
<sequence>MKRKSIFLLALVLQFFLEANAQQVPQYSQYMFNPIFINPAYTGYKDQLFLQSYYRKQWVGLEGAPETFVVAADGFIPDKNLGIGVIGMSDRLGMQRTSALYANISYRLQLGQYDFLQFGIGVGMVNAVLDGGLAETTNPDDPTVPVGRNDVLYPDLKAGVFYFNERFYFGAAFDNLLSPILDFDNGQVIAEPRSHLFLTGGSAFALSDNIDFRPSFFWMDDYRSPARVDLTTNFSFYERLWVGATYRTSVDYANRSLSPDLQRATAVVAMFQVFLTEGLRIGYAYDHNITGFNVRNFTTHDISLGFMLQGRRVGTVSPRYF</sequence>
<dbReference type="NCBIfam" id="TIGR03519">
    <property type="entry name" value="T9SS_PorP_fam"/>
    <property type="match status" value="1"/>
</dbReference>
<organism evidence="2 3">
    <name type="scientific">Nitritalea halalkaliphila LW7</name>
    <dbReference type="NCBI Taxonomy" id="1189621"/>
    <lineage>
        <taxon>Bacteria</taxon>
        <taxon>Pseudomonadati</taxon>
        <taxon>Bacteroidota</taxon>
        <taxon>Cytophagia</taxon>
        <taxon>Cytophagales</taxon>
        <taxon>Cyclobacteriaceae</taxon>
        <taxon>Nitritalea</taxon>
    </lineage>
</organism>